<dbReference type="VEuPathDB" id="PlasmoDB:PfKH02_070021200"/>
<feature type="region of interest" description="Disordered" evidence="1">
    <location>
        <begin position="1077"/>
        <end position="1135"/>
    </location>
</feature>
<feature type="region of interest" description="Disordered" evidence="1">
    <location>
        <begin position="926"/>
        <end position="954"/>
    </location>
</feature>
<dbReference type="VEuPathDB" id="PlasmoDB:PfML01_070022100"/>
<evidence type="ECO:0000256" key="1">
    <source>
        <dbReference type="SAM" id="MobiDB-lite"/>
    </source>
</evidence>
<keyword evidence="3" id="KW-0723">Serine/threonine-protein kinase</keyword>
<organism evidence="3">
    <name type="scientific">Plasmodium falciparum</name>
    <name type="common">malaria parasite P. falciparum</name>
    <dbReference type="NCBI Taxonomy" id="5833"/>
    <lineage>
        <taxon>Eukaryota</taxon>
        <taxon>Sar</taxon>
        <taxon>Alveolata</taxon>
        <taxon>Apicomplexa</taxon>
        <taxon>Aconoidasida</taxon>
        <taxon>Haemosporida</taxon>
        <taxon>Plasmodiidae</taxon>
        <taxon>Plasmodium</taxon>
        <taxon>Plasmodium (Laverania)</taxon>
    </lineage>
</organism>
<accession>Q94658</accession>
<dbReference type="PROSITE" id="PS50011">
    <property type="entry name" value="PROTEIN_KINASE_DOM"/>
    <property type="match status" value="1"/>
</dbReference>
<feature type="region of interest" description="Disordered" evidence="1">
    <location>
        <begin position="1843"/>
        <end position="1886"/>
    </location>
</feature>
<feature type="region of interest" description="Disordered" evidence="1">
    <location>
        <begin position="851"/>
        <end position="893"/>
    </location>
</feature>
<feature type="compositionally biased region" description="Basic residues" evidence="1">
    <location>
        <begin position="2047"/>
        <end position="2057"/>
    </location>
</feature>
<dbReference type="VEuPathDB" id="PlasmoDB:PfGN01_070023200"/>
<evidence type="ECO:0000259" key="2">
    <source>
        <dbReference type="PROSITE" id="PS50011"/>
    </source>
</evidence>
<dbReference type="VEuPathDB" id="PlasmoDB:PfGA01_070021100"/>
<feature type="compositionally biased region" description="Acidic residues" evidence="1">
    <location>
        <begin position="926"/>
        <end position="945"/>
    </location>
</feature>
<dbReference type="VEuPathDB" id="PlasmoDB:PfHB3_070021300"/>
<dbReference type="VEuPathDB" id="PlasmoDB:PfTG01_070022700"/>
<name>Q94658_PLAFA</name>
<dbReference type="VEuPathDB" id="PlasmoDB:PfKH01_070022100"/>
<dbReference type="PANTHER" id="PTHR36593">
    <property type="entry name" value="EXPORTED SERINE/THREONINE PROTEIN KINASE"/>
    <property type="match status" value="1"/>
</dbReference>
<dbReference type="VEuPathDB" id="PlasmoDB:PfGB4_070023400"/>
<feature type="region of interest" description="Disordered" evidence="1">
    <location>
        <begin position="2039"/>
        <end position="2066"/>
    </location>
</feature>
<dbReference type="EMBL" id="U40232">
    <property type="protein sequence ID" value="AAB54058.1"/>
    <property type="molecule type" value="Genomic_DNA"/>
</dbReference>
<keyword evidence="3" id="KW-0418">Kinase</keyword>
<dbReference type="VEuPathDB" id="PlasmoDB:Pf7G8_070023500"/>
<reference evidence="3" key="1">
    <citation type="submission" date="1995-11" db="EMBL/GenBank/DDBJ databases">
        <authorList>
            <person name="Kun J.F.J."/>
        </authorList>
    </citation>
    <scope>NUCLEOTIDE SEQUENCE</scope>
    <source>
        <strain evidence="3">FCQ27/PNG</strain>
    </source>
</reference>
<dbReference type="VEuPathDB" id="PlasmoDB:PfSN01_070022700"/>
<dbReference type="PIR" id="T28160">
    <property type="entry name" value="T28160"/>
</dbReference>
<dbReference type="SMART" id="SM00220">
    <property type="entry name" value="S_TKc"/>
    <property type="match status" value="1"/>
</dbReference>
<gene>
    <name evidence="3" type="primary">FEST</name>
</gene>
<dbReference type="VEuPathDB" id="PlasmoDB:PfNF166_070021800"/>
<dbReference type="InterPro" id="IPR000719">
    <property type="entry name" value="Prot_kinase_dom"/>
</dbReference>
<dbReference type="VEuPathDB" id="PlasmoDB:PfNF54_070022400"/>
<proteinExistence type="predicted"/>
<dbReference type="GO" id="GO:0005524">
    <property type="term" value="F:ATP binding"/>
    <property type="evidence" value="ECO:0007669"/>
    <property type="project" value="InterPro"/>
</dbReference>
<dbReference type="VEuPathDB" id="PlasmoDB:PfSD01_070046700"/>
<feature type="compositionally biased region" description="Basic and acidic residues" evidence="1">
    <location>
        <begin position="866"/>
        <end position="893"/>
    </location>
</feature>
<dbReference type="VEuPathDB" id="PlasmoDB:PfCD01_070021900"/>
<dbReference type="VEuPathDB" id="PlasmoDB:PF3D7_0718100"/>
<reference evidence="3" key="2">
    <citation type="journal article" date="1997" name="Mol. Biochem. Parasitol.">
        <title>A putative Plasmodium falciparum exported serine/threonine protein kinase.</title>
        <authorList>
            <person name="Kun J.F."/>
            <person name="Hibbs A.R."/>
            <person name="Saul A."/>
            <person name="McColl D.J."/>
            <person name="Coppel R.L."/>
            <person name="Anders R.F."/>
        </authorList>
    </citation>
    <scope>NUCLEOTIDE SEQUENCE</scope>
    <source>
        <strain evidence="3">FCQ27/PNG</strain>
    </source>
</reference>
<dbReference type="InterPro" id="IPR011009">
    <property type="entry name" value="Kinase-like_dom_sf"/>
</dbReference>
<dbReference type="GO" id="GO:0004674">
    <property type="term" value="F:protein serine/threonine kinase activity"/>
    <property type="evidence" value="ECO:0007669"/>
    <property type="project" value="UniProtKB-KW"/>
</dbReference>
<dbReference type="VEuPathDB" id="PlasmoDB:Pf7G8-2_000202000"/>
<dbReference type="VEuPathDB" id="PlasmoDB:PfKE01_070021200"/>
<dbReference type="VEuPathDB" id="PlasmoDB:PfIT_070022400"/>
<protein>
    <submittedName>
        <fullName evidence="3">Exported serine/threonine protein kinase</fullName>
    </submittedName>
</protein>
<sequence>MNNRKGKTRNFKKQIKSNMNKEKCEIINDIHSSNVEIENRDNKRNEIINYRKEKHPCSNLSNMTLNPSSYHVSNPMNSHNVNVYSSSNNIMDFRKYIKDDSSNDITKQSNLSSIESHTMNLSNLYNFNNICNEINSYGFKSNPLDNTKVQNMNSSYCNQMKYSDYYQHKPCLCHRRGILNTSNSSENQINSSDVCSLHKNDYTKISMNFPNASSSVNVDSNVYNSNITAPCVMNSSPMNYNNGKWGSDIINMMQTTNMNNLKINDLYLNEINKINFQDSDLSICSHGTSKSKKHKSDYSTVPYNILSNNMKPNHFTSNSVPSNNILSNNMIPNNIALNNMSSSSIISNNMASCNIPLNNMISTMEYQQYILSNLLLKVYQQHTSTYVSYDMLIYEHMLINMSNNMSSNMSNNMSNNMSSNMSSNMARNVSNNMSSNFISSNLSNSFISNNMSSNLFLKSLISNNFIPDHLIPNNSNSKNIISNNVNLNNFVSNNFTSNHMEYNNRKKKNLIASSKVNTLNNENMNSLSEKLNPLILSSSHSIHNENQVFNNLHFSEHMQKDNEEIKNDKVIKHMQEEQIKKTPEAYLLNNYYLMFQQKLENQQSYTKNMKTDDPIKFNDIIINQQNICNSSMKNYNNINEEKNKMCSHENITENMNISRIKNNDDKQIVVSKRSSNVLRQMIDFPSVNDKIQNESFANTRRKAREMNIQNDICSEAYKSETIKDRLRSRARKKGLEGVVGGRTTEANSQSLSKYDFLLNKNTIPNNTINLRNKKESKQNAQINNSKETCYHIIEDIDSNVNEQITKDIDMNEIKSSLKVDENMMRFLCADEKKEEMNQNHEQENILDCANKKVFNNKNGSSRRKRNNEIKNKKHEEGKDKEDKNLNDKDMEKTNVEENDIEEENITEENITEENVTEENITEENVTEENITEENITEENVTEENEDKNSDDKNVEERNCLASAHGRRFIQTRSRYKQLYNEKHRINKNMHNKQINKMSQINNRNRNMNNMDEEKKSSTDICDHSREMENDENEENVELDNIKELNGIINKENIENDENIKPDMKKNKEKVNVITNERNKRKREKTKCTDEKNDQGKDNTHEHMVEKKVKLEEDSEEMERNTNNNKINYDKNNNDEKNNNTDCTNCTYCEDNIKENNIIFLNGNVENIDNDKNKLVSETVECTNDINEKKKIGEQIACTNNDKMLYSVNVINDDFNMKNVVEFLSHNDVAIKKELNYLNIENKIHEREYILDNKKTLHIDNKKNKDIYYNIAKSGIDENMINSNLFDNYDNKNNVRDLPRDLYSSTDGTMDIIINKKKKIWLNIGCINYMDNFVGKGSYGSVRKVLYNIDLNNEYLKFYMDKINDVKFLKVLTHTCHMKKGLKYLVDKYDIASDSDCVSYWNDYYLELKDHLDDEKYEEITKETKNVQKVQDEKNKDNEKSINKNTNKLNEKELVILESDLMLNNKLDNCLCCHKKRYFELAVKEIDISRKGNEFKFLREQELLCHFNCNVIKPLSTKIGHLKDKQNYEILMHCATGDLRKLLQNLLYHRKKEYEKKKKVNKILKLIHICFGRKYHCFESLFNLECIGLCYKKLKNMKMKINNNTIEIKNPEFDYIYENVKEYNCGLTESECKFLFFQIASGISFIQTCYQSNIVRLTDIKLQNILVFTDSYNIYNPLKWHLCISDFGCSAMEYATYYLENSKNFMNVYKTLLNQWKYEFKNQLSSYFQGTVYTMAPEGLCYDHNGNYRQSKYNQLIYFYEQNFGDIEKRFEELQKPPISIKHTMHNLKVLNINCNVNFTFLNNHLQKYNNEQDEKTIQESTDTIKKEKNTLTCKKINMDNETNGTNYKNYKNKNNMSENLNIPSESSSTNNSSTNNYNNSNNTSASTQYSPFDIRCDSWSLGIILADLAKCGVNSYEYMIMDNYREEDNLFNEKMEILNNIILKDLNVLEDDEMFYIKYIMDYNDIVSLQWGDEIIQNERIKHNVHMHKKIDTNESKNKNNNNEINRDNAYNIYNKHKKNHADNNNNNNNIIISTNTDETNKEDKKGHVKSCNKKTPHNSDMCPNNIRSSSNTVGMVFNKNKIYLNSLKKDDEKVHVGNSESFTQHYKSLILKYKKYIKNDKFIQIKNEYVHYYKIYKKYLNEENMRRYLLLALLLTNNNISYKRCNEIQSFGKVELTIKNIGSGIFKLRNKKKKKINIKEFKMNVQNDMMNPNKDYWHSRLTNKYLACILKDICHDDFYNRMKKIKKSFNKYELPLNYSDEYWDLLTNLLNYVPSERLLACEVLGHDFFSEHNEKIHNIIKENNHARHVEFFKDETFCDTLLKNYKQEKKEKNYISRPFFQDLRKKLDGVYKEDQKKNIQSYYKLKLKKCSIPLEIIRNKIILNSKIQKKNVIIMINVMIIDTTNNSNINNNNNNNNNCSNNVLRHNKKSDIFNKNIVNQINNNKTIKYIILMYEIIIKNMKKKCGMCNDIKNCLNYKHIINKIKNLENLILNFQLSKKNIICDHKKKN</sequence>
<dbReference type="Gene3D" id="1.10.510.10">
    <property type="entry name" value="Transferase(Phosphotransferase) domain 1"/>
    <property type="match status" value="2"/>
</dbReference>
<feature type="compositionally biased region" description="Basic and acidic residues" evidence="1">
    <location>
        <begin position="1085"/>
        <end position="1111"/>
    </location>
</feature>
<feature type="domain" description="Protein kinase" evidence="2">
    <location>
        <begin position="1327"/>
        <end position="2290"/>
    </location>
</feature>
<dbReference type="VEuPathDB" id="PlasmoDB:PfDd2_070021700"/>
<dbReference type="VEuPathDB" id="PlasmoDB:PfNF135_000010200"/>
<evidence type="ECO:0000313" key="3">
    <source>
        <dbReference type="EMBL" id="AAB54058.1"/>
    </source>
</evidence>
<dbReference type="PANTHER" id="PTHR36593:SF1">
    <property type="entry name" value="EXPORTED SERINE_THREONINE PROTEIN KINASE"/>
    <property type="match status" value="1"/>
</dbReference>
<keyword evidence="3" id="KW-0808">Transferase</keyword>
<dbReference type="SUPFAM" id="SSF56112">
    <property type="entry name" value="Protein kinase-like (PK-like)"/>
    <property type="match status" value="2"/>
</dbReference>